<sequence length="305" mass="32525">MKSFSVAFILSVSIALSGCQTVGRASRADPVGISARPQSNDNSQCSLTAMIDGDRKFAIDLGCFAFDPKNDTETAYRMATSGNIETQRIARNRLEAVLINQANLVCEQEKGAIYGNKAATSGILDFLASGFSITSTIVGGDQAKSILSGLAGLSTATRTNIDANVYQNQLVSAITKVMDAERARILTTMEAKRGSSVADYSTDDMIRRANEYHQGCSFQKGVQLLLDAAVNKEGVDRIIEGINLRTAVKTLREQRDGLAGLRTAEADAKVKELDTKLGELILQQAQNAEGASSVTVDTGEDVDGN</sequence>
<gene>
    <name evidence="1" type="ORF">NSO95_09390</name>
</gene>
<evidence type="ECO:0000313" key="1">
    <source>
        <dbReference type="EMBL" id="MCR2834155.1"/>
    </source>
</evidence>
<accession>A0ABT1XR60</accession>
<dbReference type="EMBL" id="JANKHH010000005">
    <property type="protein sequence ID" value="MCR2834155.1"/>
    <property type="molecule type" value="Genomic_DNA"/>
</dbReference>
<organism evidence="1 2">
    <name type="scientific">Parerythrobacter lacustris</name>
    <dbReference type="NCBI Taxonomy" id="2969984"/>
    <lineage>
        <taxon>Bacteria</taxon>
        <taxon>Pseudomonadati</taxon>
        <taxon>Pseudomonadota</taxon>
        <taxon>Alphaproteobacteria</taxon>
        <taxon>Sphingomonadales</taxon>
        <taxon>Erythrobacteraceae</taxon>
        <taxon>Parerythrobacter</taxon>
    </lineage>
</organism>
<reference evidence="1 2" key="1">
    <citation type="submission" date="2022-08" db="EMBL/GenBank/DDBJ databases">
        <title>Polyphasic taxonomy analysis of Qipengyuania sp.RS5-5.</title>
        <authorList>
            <person name="Xamxidin M."/>
            <person name="Wu M."/>
        </authorList>
    </citation>
    <scope>NUCLEOTIDE SEQUENCE [LARGE SCALE GENOMIC DNA]</scope>
    <source>
        <strain evidence="1 2">RS5-5</strain>
    </source>
</reference>
<dbReference type="PROSITE" id="PS51257">
    <property type="entry name" value="PROKAR_LIPOPROTEIN"/>
    <property type="match status" value="1"/>
</dbReference>
<keyword evidence="2" id="KW-1185">Reference proteome</keyword>
<name>A0ABT1XR60_9SPHN</name>
<evidence type="ECO:0000313" key="2">
    <source>
        <dbReference type="Proteomes" id="UP001206067"/>
    </source>
</evidence>
<comment type="caution">
    <text evidence="1">The sequence shown here is derived from an EMBL/GenBank/DDBJ whole genome shotgun (WGS) entry which is preliminary data.</text>
</comment>
<dbReference type="RefSeq" id="WP_257595958.1">
    <property type="nucleotide sequence ID" value="NZ_JANKHH010000005.1"/>
</dbReference>
<evidence type="ECO:0008006" key="3">
    <source>
        <dbReference type="Google" id="ProtNLM"/>
    </source>
</evidence>
<protein>
    <recommendedName>
        <fullName evidence="3">DUF2884 family protein</fullName>
    </recommendedName>
</protein>
<proteinExistence type="predicted"/>
<dbReference type="Proteomes" id="UP001206067">
    <property type="component" value="Unassembled WGS sequence"/>
</dbReference>